<dbReference type="EMBL" id="CM047580">
    <property type="protein sequence ID" value="KAI9922789.1"/>
    <property type="molecule type" value="Genomic_DNA"/>
</dbReference>
<protein>
    <submittedName>
        <fullName evidence="1">Uncharacterized protein</fullName>
    </submittedName>
</protein>
<comment type="caution">
    <text evidence="1">The sequence shown here is derived from an EMBL/GenBank/DDBJ whole genome shotgun (WGS) entry which is preliminary data.</text>
</comment>
<sequence>MMEASSQTFPKAEDLPVLELLTPNTWMGIFFGIEKKGKLAFGPYNLCSPYLGMNDVALKVRYMHTLQHFLTSSLEKMKKYTEELSGSEQRTLMDLRCVLLQQKLRRHVAKAHIKRLALLGEPCAVDRKSFRRLRTALRLEMHCDEREKRKRSVAREKKRRADHQLYLKAIPNHSREFFAYHNNVKAKVSKGSKALVTEAKNERLTYLLSQTNSYLDSIRQLIRQHKQKHHVVDEYTTNYDARQQGDKGTNSDDVDDDLNYLEIASKGELPRQPLMLKWSPDLVLVVYKGPPQVRKDLHKQETASCQFNLSDEERMLIINRLHQVLRPFRLRRVKAYVLDQLPDKVEKVLKCELSGWQKIMYRRIQKGGARKRVAVLPCF</sequence>
<name>A0ACC0WXK2_9STRA</name>
<organism evidence="1 2">
    <name type="scientific">Peronosclerospora sorghi</name>
    <dbReference type="NCBI Taxonomy" id="230839"/>
    <lineage>
        <taxon>Eukaryota</taxon>
        <taxon>Sar</taxon>
        <taxon>Stramenopiles</taxon>
        <taxon>Oomycota</taxon>
        <taxon>Peronosporomycetes</taxon>
        <taxon>Peronosporales</taxon>
        <taxon>Peronosporaceae</taxon>
        <taxon>Peronosclerospora</taxon>
    </lineage>
</organism>
<keyword evidence="2" id="KW-1185">Reference proteome</keyword>
<reference evidence="1 2" key="1">
    <citation type="journal article" date="2022" name="bioRxiv">
        <title>The genome of the oomycete Peronosclerospora sorghi, a cosmopolitan pathogen of maize and sorghum, is inflated with dispersed pseudogenes.</title>
        <authorList>
            <person name="Fletcher K."/>
            <person name="Martin F."/>
            <person name="Isakeit T."/>
            <person name="Cavanaugh K."/>
            <person name="Magill C."/>
            <person name="Michelmore R."/>
        </authorList>
    </citation>
    <scope>NUCLEOTIDE SEQUENCE [LARGE SCALE GENOMIC DNA]</scope>
    <source>
        <strain evidence="1">P6</strain>
    </source>
</reference>
<gene>
    <name evidence="1" type="ORF">PsorP6_000143</name>
</gene>
<accession>A0ACC0WXK2</accession>
<proteinExistence type="predicted"/>
<dbReference type="Proteomes" id="UP001163321">
    <property type="component" value="Chromosome 1"/>
</dbReference>
<evidence type="ECO:0000313" key="2">
    <source>
        <dbReference type="Proteomes" id="UP001163321"/>
    </source>
</evidence>
<evidence type="ECO:0000313" key="1">
    <source>
        <dbReference type="EMBL" id="KAI9922789.1"/>
    </source>
</evidence>